<feature type="region of interest" description="Disordered" evidence="1">
    <location>
        <begin position="767"/>
        <end position="787"/>
    </location>
</feature>
<accession>C1N1Q5</accession>
<feature type="region of interest" description="Disordered" evidence="1">
    <location>
        <begin position="281"/>
        <end position="309"/>
    </location>
</feature>
<dbReference type="InterPro" id="IPR002921">
    <property type="entry name" value="Fungal_lipase-type"/>
</dbReference>
<name>C1N1Q5_MICPC</name>
<reference evidence="3 4" key="1">
    <citation type="journal article" date="2009" name="Science">
        <title>Green evolution and dynamic adaptations revealed by genomes of the marine picoeukaryotes Micromonas.</title>
        <authorList>
            <person name="Worden A.Z."/>
            <person name="Lee J.H."/>
            <person name="Mock T."/>
            <person name="Rouze P."/>
            <person name="Simmons M.P."/>
            <person name="Aerts A.L."/>
            <person name="Allen A.E."/>
            <person name="Cuvelier M.L."/>
            <person name="Derelle E."/>
            <person name="Everett M.V."/>
            <person name="Foulon E."/>
            <person name="Grimwood J."/>
            <person name="Gundlach H."/>
            <person name="Henrissat B."/>
            <person name="Napoli C."/>
            <person name="McDonald S.M."/>
            <person name="Parker M.S."/>
            <person name="Rombauts S."/>
            <person name="Salamov A."/>
            <person name="Von Dassow P."/>
            <person name="Badger J.H."/>
            <person name="Coutinho P.M."/>
            <person name="Demir E."/>
            <person name="Dubchak I."/>
            <person name="Gentemann C."/>
            <person name="Eikrem W."/>
            <person name="Gready J.E."/>
            <person name="John U."/>
            <person name="Lanier W."/>
            <person name="Lindquist E.A."/>
            <person name="Lucas S."/>
            <person name="Mayer K.F."/>
            <person name="Moreau H."/>
            <person name="Not F."/>
            <person name="Otillar R."/>
            <person name="Panaud O."/>
            <person name="Pangilinan J."/>
            <person name="Paulsen I."/>
            <person name="Piegu B."/>
            <person name="Poliakov A."/>
            <person name="Robbens S."/>
            <person name="Schmutz J."/>
            <person name="Toulza E."/>
            <person name="Wyss T."/>
            <person name="Zelensky A."/>
            <person name="Zhou K."/>
            <person name="Armbrust E.V."/>
            <person name="Bhattacharya D."/>
            <person name="Goodenough U.W."/>
            <person name="Van de Peer Y."/>
            <person name="Grigoriev I.V."/>
        </authorList>
    </citation>
    <scope>NUCLEOTIDE SEQUENCE [LARGE SCALE GENOMIC DNA]</scope>
    <source>
        <strain evidence="3 4">CCMP1545</strain>
    </source>
</reference>
<evidence type="ECO:0000313" key="4">
    <source>
        <dbReference type="Proteomes" id="UP000001876"/>
    </source>
</evidence>
<dbReference type="OrthoDB" id="497336at2759"/>
<feature type="compositionally biased region" description="Acidic residues" evidence="1">
    <location>
        <begin position="767"/>
        <end position="776"/>
    </location>
</feature>
<dbReference type="OMA" id="EVAEWAH"/>
<dbReference type="eggNOG" id="ENOG502SD22">
    <property type="taxonomic scope" value="Eukaryota"/>
</dbReference>
<dbReference type="PANTHER" id="PTHR45856">
    <property type="entry name" value="ALPHA/BETA-HYDROLASES SUPERFAMILY PROTEIN"/>
    <property type="match status" value="1"/>
</dbReference>
<organism evidence="4">
    <name type="scientific">Micromonas pusilla (strain CCMP1545)</name>
    <name type="common">Picoplanktonic green alga</name>
    <dbReference type="NCBI Taxonomy" id="564608"/>
    <lineage>
        <taxon>Eukaryota</taxon>
        <taxon>Viridiplantae</taxon>
        <taxon>Chlorophyta</taxon>
        <taxon>Mamiellophyceae</taxon>
        <taxon>Mamiellales</taxon>
        <taxon>Mamiellaceae</taxon>
        <taxon>Micromonas</taxon>
    </lineage>
</organism>
<dbReference type="Pfam" id="PF01764">
    <property type="entry name" value="Lipase_3"/>
    <property type="match status" value="1"/>
</dbReference>
<dbReference type="EMBL" id="GG663745">
    <property type="protein sequence ID" value="EEH53667.1"/>
    <property type="molecule type" value="Genomic_DNA"/>
</dbReference>
<evidence type="ECO:0000259" key="2">
    <source>
        <dbReference type="Pfam" id="PF01764"/>
    </source>
</evidence>
<dbReference type="GeneID" id="9687395"/>
<dbReference type="PANTHER" id="PTHR45856:SF24">
    <property type="entry name" value="FUNGAL LIPASE-LIKE DOMAIN-CONTAINING PROTEIN"/>
    <property type="match status" value="1"/>
</dbReference>
<dbReference type="Gene3D" id="3.40.50.1820">
    <property type="entry name" value="alpha/beta hydrolase"/>
    <property type="match status" value="1"/>
</dbReference>
<dbReference type="CDD" id="cd00519">
    <property type="entry name" value="Lipase_3"/>
    <property type="match status" value="1"/>
</dbReference>
<dbReference type="RefSeq" id="XP_003061955.1">
    <property type="nucleotide sequence ID" value="XM_003061909.1"/>
</dbReference>
<feature type="compositionally biased region" description="Basic and acidic residues" evidence="1">
    <location>
        <begin position="289"/>
        <end position="298"/>
    </location>
</feature>
<dbReference type="InterPro" id="IPR029058">
    <property type="entry name" value="AB_hydrolase_fold"/>
</dbReference>
<evidence type="ECO:0000313" key="3">
    <source>
        <dbReference type="EMBL" id="EEH53667.1"/>
    </source>
</evidence>
<protein>
    <submittedName>
        <fullName evidence="3">Predicted protein</fullName>
    </submittedName>
</protein>
<evidence type="ECO:0000256" key="1">
    <source>
        <dbReference type="SAM" id="MobiDB-lite"/>
    </source>
</evidence>
<dbReference type="InterPro" id="IPR051218">
    <property type="entry name" value="Sec_MonoDiacylglyc_Lipase"/>
</dbReference>
<dbReference type="KEGG" id="mpp:MICPUCDRAFT_48413"/>
<dbReference type="SUPFAM" id="SSF53474">
    <property type="entry name" value="alpha/beta-Hydrolases"/>
    <property type="match status" value="1"/>
</dbReference>
<keyword evidence="4" id="KW-1185">Reference proteome</keyword>
<proteinExistence type="predicted"/>
<feature type="domain" description="Fungal lipase-type" evidence="2">
    <location>
        <begin position="343"/>
        <end position="426"/>
    </location>
</feature>
<gene>
    <name evidence="3" type="ORF">MICPUCDRAFT_48413</name>
</gene>
<dbReference type="GO" id="GO:0006629">
    <property type="term" value="P:lipid metabolic process"/>
    <property type="evidence" value="ECO:0007669"/>
    <property type="project" value="InterPro"/>
</dbReference>
<sequence>MSSSIVSGLERLVAAVPRVRQVSPGLATPLRGGRLFARGSLRGDESSSSSAPFASKVVFTTRRLASKARNVIPKIPPRAAFNDDEGGATAGVEVIDREKMEKSDGVVDAPPPLPSAQYSPTPPDLDAIMEAAAEFKINLPPSIASVADKVKTEVKKLRAKGRELTYPPLPVVQTFDELLRFAHVAALNGAPKETIEAFFDKSGEDVVVIELESVKQKLFIATNHASKTHTISFRGTTNLTNVVQNIRLSSNPVRASGRLASVGRSLSGAFAGLPSMPRLGIGGIGGPGRSDESDKDGDGSGSFDEDDDDEVCANIDFDAPDGEYALRGCTDHLPMHRGYRIVARACRDALASYVVPGYDVQLTGHSLGGAVAVAVALLYQSAGVNVVKVVTFGAPKLGPRETREAAETLNILRVVQKDDIIPLLPMSRPFVRKPYVHLGEGVMLDNDTPGRYANLTNEWGTAGILWRQQAHLGYASGKMDRAAVAVEEDRGGGGLGRGRDVDVLVSADDADAAIGSVGGVGTGIGEEREGRWASARKRLASLRANLREGIATRVARAGEVVVAATPGVGVGGVVAAASASVAAKSGDASAAANAFNLQALPMSENEWAAEVAEWAHAPHENSAATSASLSTSDPAPFDDVEGELFVRLAETEGGAGAAAAAAATEWEKATSRADAAESDASVSAVAAVAAANNIVAASDQIANDRAGPTIFQALWRLRSQPAMERTDRLESHRMRRYVKAIEAAMEAGPVQTSLRGVYTGQLEDDVGLDMEEDDGDGGLASWMSWSR</sequence>
<dbReference type="Proteomes" id="UP000001876">
    <property type="component" value="Unassembled WGS sequence"/>
</dbReference>
<dbReference type="AlphaFoldDB" id="C1N1Q5"/>